<evidence type="ECO:0000256" key="6">
    <source>
        <dbReference type="SAM" id="Phobius"/>
    </source>
</evidence>
<reference evidence="8" key="1">
    <citation type="submission" date="2017-03" db="EMBL/GenBank/DDBJ databases">
        <authorList>
            <person name="Monnet C."/>
        </authorList>
    </citation>
    <scope>NUCLEOTIDE SEQUENCE [LARGE SCALE GENOMIC DNA]</scope>
    <source>
        <strain evidence="8">P10</strain>
    </source>
</reference>
<organism evidence="7 8">
    <name type="scientific">Brevibacterium antiquum</name>
    <dbReference type="NCBI Taxonomy" id="234835"/>
    <lineage>
        <taxon>Bacteria</taxon>
        <taxon>Bacillati</taxon>
        <taxon>Actinomycetota</taxon>
        <taxon>Actinomycetes</taxon>
        <taxon>Micrococcales</taxon>
        <taxon>Brevibacteriaceae</taxon>
        <taxon>Brevibacterium</taxon>
    </lineage>
</organism>
<evidence type="ECO:0000256" key="1">
    <source>
        <dbReference type="ARBA" id="ARBA00004651"/>
    </source>
</evidence>
<feature type="transmembrane region" description="Helical" evidence="6">
    <location>
        <begin position="355"/>
        <end position="373"/>
    </location>
</feature>
<evidence type="ECO:0000256" key="4">
    <source>
        <dbReference type="ARBA" id="ARBA00022989"/>
    </source>
</evidence>
<dbReference type="PANTHER" id="PTHR30250:SF11">
    <property type="entry name" value="O-ANTIGEN TRANSPORTER-RELATED"/>
    <property type="match status" value="1"/>
</dbReference>
<keyword evidence="2" id="KW-1003">Cell membrane</keyword>
<feature type="transmembrane region" description="Helical" evidence="6">
    <location>
        <begin position="205"/>
        <end position="234"/>
    </location>
</feature>
<feature type="transmembrane region" description="Helical" evidence="6">
    <location>
        <begin position="326"/>
        <end position="348"/>
    </location>
</feature>
<feature type="transmembrane region" description="Helical" evidence="6">
    <location>
        <begin position="74"/>
        <end position="97"/>
    </location>
</feature>
<accession>A0A2H1JM00</accession>
<comment type="subcellular location">
    <subcellularLocation>
        <location evidence="1">Cell membrane</location>
        <topology evidence="1">Multi-pass membrane protein</topology>
    </subcellularLocation>
</comment>
<name>A0A2H1JM00_9MICO</name>
<keyword evidence="4 6" id="KW-1133">Transmembrane helix</keyword>
<dbReference type="AlphaFoldDB" id="A0A2H1JM00"/>
<protein>
    <submittedName>
        <fullName evidence="7">Membrane protein involved in the export of O-antigen and teichoic acid</fullName>
    </submittedName>
</protein>
<keyword evidence="8" id="KW-1185">Reference proteome</keyword>
<feature type="transmembrane region" description="Helical" evidence="6">
    <location>
        <begin position="132"/>
        <end position="157"/>
    </location>
</feature>
<feature type="transmembrane region" description="Helical" evidence="6">
    <location>
        <begin position="289"/>
        <end position="314"/>
    </location>
</feature>
<proteinExistence type="predicted"/>
<feature type="transmembrane region" description="Helical" evidence="6">
    <location>
        <begin position="7"/>
        <end position="29"/>
    </location>
</feature>
<evidence type="ECO:0000256" key="3">
    <source>
        <dbReference type="ARBA" id="ARBA00022692"/>
    </source>
</evidence>
<dbReference type="Proteomes" id="UP000234342">
    <property type="component" value="Unassembled WGS sequence"/>
</dbReference>
<evidence type="ECO:0000313" key="7">
    <source>
        <dbReference type="EMBL" id="SMX88453.1"/>
    </source>
</evidence>
<dbReference type="EMBL" id="FXZE01000008">
    <property type="protein sequence ID" value="SMX88453.1"/>
    <property type="molecule type" value="Genomic_DNA"/>
</dbReference>
<evidence type="ECO:0000256" key="2">
    <source>
        <dbReference type="ARBA" id="ARBA00022475"/>
    </source>
</evidence>
<evidence type="ECO:0000313" key="8">
    <source>
        <dbReference type="Proteomes" id="UP000234342"/>
    </source>
</evidence>
<feature type="transmembrane region" description="Helical" evidence="6">
    <location>
        <begin position="103"/>
        <end position="123"/>
    </location>
</feature>
<feature type="transmembrane region" description="Helical" evidence="6">
    <location>
        <begin position="246"/>
        <end position="268"/>
    </location>
</feature>
<sequence length="413" mass="43888">MHASRSSFAVVTLGNVAVAAAQWYLVWLFAQQSGPKAVGDYSTLIAMTTPVFIASQLGLRNLFVTLQRTVRWRIYLGCRLTTVGMSILIITGLVVFGPDQIDAALAWPLLLIKVSDSIGDLFYARLQKTERLFAFGLILIVVAMASATTVTVVILSTGAIVSALWAAAVVSVVGTLVTIRVAAAEPPETATEVQSRTSVRAEIKALVSAGVPMSMMQGVYSLLSYVPLVVVAWFGSPSDVGRYASAAYLVVFANLVGASIETVVLPAFRAIYESEGHSALRRRVKRMCVIALLSLLPFAVLALFVGPWLLSAVYGAGFELSRVSVLYLSLAAVCTLPTYLASANLLVLNRYWATFFIGATAIIVVLVGGGVAGTFGMSAVEAGCLSVFIGSLTRLAGEFYCSRTRSKTVSASR</sequence>
<gene>
    <name evidence="7" type="ORF">BANT10_02155</name>
</gene>
<feature type="transmembrane region" description="Helical" evidence="6">
    <location>
        <begin position="41"/>
        <end position="62"/>
    </location>
</feature>
<dbReference type="PANTHER" id="PTHR30250">
    <property type="entry name" value="PST FAMILY PREDICTED COLANIC ACID TRANSPORTER"/>
    <property type="match status" value="1"/>
</dbReference>
<dbReference type="GO" id="GO:0005886">
    <property type="term" value="C:plasma membrane"/>
    <property type="evidence" value="ECO:0007669"/>
    <property type="project" value="UniProtKB-SubCell"/>
</dbReference>
<feature type="transmembrane region" description="Helical" evidence="6">
    <location>
        <begin position="163"/>
        <end position="184"/>
    </location>
</feature>
<keyword evidence="5 6" id="KW-0472">Membrane</keyword>
<keyword evidence="3 6" id="KW-0812">Transmembrane</keyword>
<dbReference type="InterPro" id="IPR050833">
    <property type="entry name" value="Poly_Biosynth_Transport"/>
</dbReference>
<evidence type="ECO:0000256" key="5">
    <source>
        <dbReference type="ARBA" id="ARBA00023136"/>
    </source>
</evidence>